<gene>
    <name evidence="12" type="primary">LOC105113064</name>
</gene>
<evidence type="ECO:0000256" key="1">
    <source>
        <dbReference type="ARBA" id="ARBA00001971"/>
    </source>
</evidence>
<dbReference type="GO" id="GO:0016020">
    <property type="term" value="C:membrane"/>
    <property type="evidence" value="ECO:0007669"/>
    <property type="project" value="UniProtKB-SubCell"/>
</dbReference>
<dbReference type="InterPro" id="IPR036396">
    <property type="entry name" value="Cyt_P450_sf"/>
</dbReference>
<keyword evidence="4" id="KW-0349">Heme</keyword>
<dbReference type="Pfam" id="PF00067">
    <property type="entry name" value="p450"/>
    <property type="match status" value="1"/>
</dbReference>
<comment type="cofactor">
    <cofactor evidence="1">
        <name>heme</name>
        <dbReference type="ChEBI" id="CHEBI:30413"/>
    </cofactor>
</comment>
<keyword evidence="7" id="KW-0408">Iron</keyword>
<evidence type="ECO:0000256" key="5">
    <source>
        <dbReference type="ARBA" id="ARBA00022723"/>
    </source>
</evidence>
<dbReference type="GO" id="GO:0004497">
    <property type="term" value="F:monooxygenase activity"/>
    <property type="evidence" value="ECO:0007669"/>
    <property type="project" value="UniProtKB-KW"/>
</dbReference>
<evidence type="ECO:0000256" key="9">
    <source>
        <dbReference type="ARBA" id="ARBA00023136"/>
    </source>
</evidence>
<comment type="similarity">
    <text evidence="3">Belongs to the cytochrome P450 family.</text>
</comment>
<proteinExistence type="inferred from homology"/>
<evidence type="ECO:0000256" key="7">
    <source>
        <dbReference type="ARBA" id="ARBA00023004"/>
    </source>
</evidence>
<dbReference type="GO" id="GO:0020037">
    <property type="term" value="F:heme binding"/>
    <property type="evidence" value="ECO:0007669"/>
    <property type="project" value="InterPro"/>
</dbReference>
<dbReference type="SUPFAM" id="SSF48264">
    <property type="entry name" value="Cytochrome P450"/>
    <property type="match status" value="1"/>
</dbReference>
<evidence type="ECO:0000256" key="6">
    <source>
        <dbReference type="ARBA" id="ARBA00023002"/>
    </source>
</evidence>
<evidence type="ECO:0000256" key="10">
    <source>
        <dbReference type="SAM" id="Phobius"/>
    </source>
</evidence>
<keyword evidence="9 10" id="KW-0472">Membrane</keyword>
<accession>A0AAJ6X6C7</accession>
<organism evidence="11 12">
    <name type="scientific">Populus euphratica</name>
    <name type="common">Euphrates poplar</name>
    <dbReference type="NCBI Taxonomy" id="75702"/>
    <lineage>
        <taxon>Eukaryota</taxon>
        <taxon>Viridiplantae</taxon>
        <taxon>Streptophyta</taxon>
        <taxon>Embryophyta</taxon>
        <taxon>Tracheophyta</taxon>
        <taxon>Spermatophyta</taxon>
        <taxon>Magnoliopsida</taxon>
        <taxon>eudicotyledons</taxon>
        <taxon>Gunneridae</taxon>
        <taxon>Pentapetalae</taxon>
        <taxon>rosids</taxon>
        <taxon>fabids</taxon>
        <taxon>Malpighiales</taxon>
        <taxon>Salicaceae</taxon>
        <taxon>Saliceae</taxon>
        <taxon>Populus</taxon>
    </lineage>
</organism>
<keyword evidence="10" id="KW-0812">Transmembrane</keyword>
<dbReference type="GO" id="GO:0016705">
    <property type="term" value="F:oxidoreductase activity, acting on paired donors, with incorporation or reduction of molecular oxygen"/>
    <property type="evidence" value="ECO:0007669"/>
    <property type="project" value="InterPro"/>
</dbReference>
<sequence length="348" mass="38345">MITIQYVLAIFVLWVITVFLQFIFKRPGKKPAGYCPPPTPPTLPLIGHLHLLTPVAYKGFHALNNKYGPLLYLRLATYPAVLVSSAPLATEIFKALDVHFTSRIKSPFEDSLLFGSSTSFFNAPYGDYWKFMKKICTKELLGTSQMKKLKNVRREEVVRFLSKMLEIGQKNEVANVSAEVLTLANNSTCRMIMSARCSGEDNQAEKCRGLMNTHAIDQDICNLKKEGEEKDAELISVLQSNNMAGCYIMPHVAAVPEDVGIAGALQAIAHHLTANDILASGDLVSVVPPGALAAAQRHNDAVVVTMLCSAPSSTYLLIMFMLELLAGAEVEKDIRIQKSIPRVRESHL</sequence>
<dbReference type="GO" id="GO:0005506">
    <property type="term" value="F:iron ion binding"/>
    <property type="evidence" value="ECO:0007669"/>
    <property type="project" value="InterPro"/>
</dbReference>
<dbReference type="Proteomes" id="UP000694918">
    <property type="component" value="Unplaced"/>
</dbReference>
<dbReference type="InterPro" id="IPR001128">
    <property type="entry name" value="Cyt_P450"/>
</dbReference>
<keyword evidence="8" id="KW-0503">Monooxygenase</keyword>
<reference evidence="12" key="1">
    <citation type="submission" date="2025-08" db="UniProtKB">
        <authorList>
            <consortium name="RefSeq"/>
        </authorList>
    </citation>
    <scope>IDENTIFICATION</scope>
</reference>
<evidence type="ECO:0000256" key="3">
    <source>
        <dbReference type="ARBA" id="ARBA00010617"/>
    </source>
</evidence>
<name>A0AAJ6X6C7_POPEU</name>
<keyword evidence="11" id="KW-1185">Reference proteome</keyword>
<evidence type="ECO:0000256" key="2">
    <source>
        <dbReference type="ARBA" id="ARBA00004370"/>
    </source>
</evidence>
<dbReference type="GeneID" id="105113064"/>
<comment type="subcellular location">
    <subcellularLocation>
        <location evidence="2">Membrane</location>
    </subcellularLocation>
</comment>
<dbReference type="Gene3D" id="1.10.630.10">
    <property type="entry name" value="Cytochrome P450"/>
    <property type="match status" value="1"/>
</dbReference>
<dbReference type="PANTHER" id="PTHR47943:SF8">
    <property type="entry name" value="CYTOCHROME P450"/>
    <property type="match status" value="1"/>
</dbReference>
<protein>
    <submittedName>
        <fullName evidence="12">Cytochrome P450 705A5-like</fullName>
    </submittedName>
</protein>
<keyword evidence="10" id="KW-1133">Transmembrane helix</keyword>
<evidence type="ECO:0000313" key="12">
    <source>
        <dbReference type="RefSeq" id="XP_011007367.1"/>
    </source>
</evidence>
<dbReference type="AlphaFoldDB" id="A0AAJ6X6C7"/>
<feature type="transmembrane region" description="Helical" evidence="10">
    <location>
        <begin position="6"/>
        <end position="24"/>
    </location>
</feature>
<keyword evidence="5" id="KW-0479">Metal-binding</keyword>
<dbReference type="RefSeq" id="XP_011007367.1">
    <property type="nucleotide sequence ID" value="XM_011009065.1"/>
</dbReference>
<dbReference type="PANTHER" id="PTHR47943">
    <property type="entry name" value="CYTOCHROME P450 93A3-LIKE"/>
    <property type="match status" value="1"/>
</dbReference>
<evidence type="ECO:0000313" key="11">
    <source>
        <dbReference type="Proteomes" id="UP000694918"/>
    </source>
</evidence>
<evidence type="ECO:0000256" key="4">
    <source>
        <dbReference type="ARBA" id="ARBA00022617"/>
    </source>
</evidence>
<dbReference type="KEGG" id="peu:105113064"/>
<evidence type="ECO:0000256" key="8">
    <source>
        <dbReference type="ARBA" id="ARBA00023033"/>
    </source>
</evidence>
<keyword evidence="6" id="KW-0560">Oxidoreductase</keyword>